<dbReference type="InterPro" id="IPR044669">
    <property type="entry name" value="YneE/VCCN1/2-like"/>
</dbReference>
<organism evidence="8 9">
    <name type="scientific">Cymbomonas tetramitiformis</name>
    <dbReference type="NCBI Taxonomy" id="36881"/>
    <lineage>
        <taxon>Eukaryota</taxon>
        <taxon>Viridiplantae</taxon>
        <taxon>Chlorophyta</taxon>
        <taxon>Pyramimonadophyceae</taxon>
        <taxon>Pyramimonadales</taxon>
        <taxon>Pyramimonadaceae</taxon>
        <taxon>Cymbomonas</taxon>
    </lineage>
</organism>
<comment type="caution">
    <text evidence="8">The sequence shown here is derived from an EMBL/GenBank/DDBJ whole genome shotgun (WGS) entry which is preliminary data.</text>
</comment>
<evidence type="ECO:0000256" key="2">
    <source>
        <dbReference type="ARBA" id="ARBA00022448"/>
    </source>
</evidence>
<evidence type="ECO:0000256" key="4">
    <source>
        <dbReference type="ARBA" id="ARBA00022989"/>
    </source>
</evidence>
<gene>
    <name evidence="8" type="ORF">CYMTET_51384</name>
</gene>
<accession>A0AAE0BN13</accession>
<feature type="transmembrane region" description="Helical" evidence="7">
    <location>
        <begin position="217"/>
        <end position="241"/>
    </location>
</feature>
<keyword evidence="4 7" id="KW-1133">Transmembrane helix</keyword>
<dbReference type="Pfam" id="PF25539">
    <property type="entry name" value="Bestrophin_2"/>
    <property type="match status" value="1"/>
</dbReference>
<evidence type="ECO:0000256" key="3">
    <source>
        <dbReference type="ARBA" id="ARBA00022692"/>
    </source>
</evidence>
<comment type="subcellular location">
    <subcellularLocation>
        <location evidence="1">Membrane</location>
        <topology evidence="1">Multi-pass membrane protein</topology>
    </subcellularLocation>
</comment>
<sequence>MIHLMSLLHATLMENLRKDAEHGVDLGISTRDCFVFTQTSCKVPKQDPETQNFGNDEEDNEVQFGTLLRSSSKAVETAKKTGSTWTTDSPRYFPEVEGEEELSASELRKILGPFFWWNSVFVGKHKETQNRLTQNRKFFVIGGLSSAEEFALTSKPPNTRVFYVMSWIHRLACRRTAEGGLGVPPPVLSRTYQVLSDGMLGCYQALKVAYTPFPFPWVQLTTFLLICFVGVVPLVIMGFVAETWLRNTLTFVIVLGYSALNEISREIENPFGLDPNNLPLFSYQKDFNICLTTLIRPEVPGSSFPIP</sequence>
<reference evidence="8 9" key="1">
    <citation type="journal article" date="2015" name="Genome Biol. Evol.">
        <title>Comparative Genomics of a Bacterivorous Green Alga Reveals Evolutionary Causalities and Consequences of Phago-Mixotrophic Mode of Nutrition.</title>
        <authorList>
            <person name="Burns J.A."/>
            <person name="Paasch A."/>
            <person name="Narechania A."/>
            <person name="Kim E."/>
        </authorList>
    </citation>
    <scope>NUCLEOTIDE SEQUENCE [LARGE SCALE GENOMIC DNA]</scope>
    <source>
        <strain evidence="8 9">PLY_AMNH</strain>
    </source>
</reference>
<dbReference type="PANTHER" id="PTHR33281:SF20">
    <property type="match status" value="1"/>
</dbReference>
<evidence type="ECO:0000256" key="7">
    <source>
        <dbReference type="SAM" id="Phobius"/>
    </source>
</evidence>
<evidence type="ECO:0000256" key="1">
    <source>
        <dbReference type="ARBA" id="ARBA00004141"/>
    </source>
</evidence>
<keyword evidence="3 7" id="KW-0812">Transmembrane</keyword>
<dbReference type="GO" id="GO:0005254">
    <property type="term" value="F:chloride channel activity"/>
    <property type="evidence" value="ECO:0007669"/>
    <property type="project" value="InterPro"/>
</dbReference>
<protein>
    <submittedName>
        <fullName evidence="8">Uncharacterized protein</fullName>
    </submittedName>
</protein>
<proteinExistence type="predicted"/>
<evidence type="ECO:0000313" key="8">
    <source>
        <dbReference type="EMBL" id="KAK3238617.1"/>
    </source>
</evidence>
<evidence type="ECO:0000256" key="6">
    <source>
        <dbReference type="ARBA" id="ARBA00023136"/>
    </source>
</evidence>
<keyword evidence="6 7" id="KW-0472">Membrane</keyword>
<keyword evidence="9" id="KW-1185">Reference proteome</keyword>
<keyword evidence="2" id="KW-0813">Transport</keyword>
<dbReference type="EMBL" id="LGRX02034166">
    <property type="protein sequence ID" value="KAK3238617.1"/>
    <property type="molecule type" value="Genomic_DNA"/>
</dbReference>
<name>A0AAE0BN13_9CHLO</name>
<dbReference type="AlphaFoldDB" id="A0AAE0BN13"/>
<dbReference type="GO" id="GO:0016020">
    <property type="term" value="C:membrane"/>
    <property type="evidence" value="ECO:0007669"/>
    <property type="project" value="UniProtKB-SubCell"/>
</dbReference>
<evidence type="ECO:0000256" key="5">
    <source>
        <dbReference type="ARBA" id="ARBA00023065"/>
    </source>
</evidence>
<dbReference type="Proteomes" id="UP001190700">
    <property type="component" value="Unassembled WGS sequence"/>
</dbReference>
<evidence type="ECO:0000313" key="9">
    <source>
        <dbReference type="Proteomes" id="UP001190700"/>
    </source>
</evidence>
<dbReference type="PANTHER" id="PTHR33281">
    <property type="entry name" value="UPF0187 PROTEIN YNEE"/>
    <property type="match status" value="1"/>
</dbReference>
<keyword evidence="5" id="KW-0406">Ion transport</keyword>